<dbReference type="GeneID" id="20666563"/>
<dbReference type="InParanoid" id="W4K2M2"/>
<sequence length="269" mass="29403">SPVWFLKHVVVGRDTTFSLPTASPTQPTEHSVDTSSSTPALEVVLVLCSALRATSSVSAACIQASLSDTVREPSTKRHKGTGKVAKEEDFWSKIDQWFVSKVQLWGNNYKDPRWGKYITETVQLNLCIFQEGPGTLMQHLPNRLRLFHVKEHSRGVAGPSRGVTPHAVAASPGVGPLSSDTQYQYFWTANVDCLVTWGVLSACQPWAFARSAGSVKDGLYHLTFCFTGVAMHGVGSDCDLGGGPGFIACRSYENIYRRRPCAIGGDYEF</sequence>
<dbReference type="HOGENOM" id="CLU_1036457_0_0_1"/>
<organism evidence="1 2">
    <name type="scientific">Heterobasidion irregulare (strain TC 32-1)</name>
    <dbReference type="NCBI Taxonomy" id="747525"/>
    <lineage>
        <taxon>Eukaryota</taxon>
        <taxon>Fungi</taxon>
        <taxon>Dikarya</taxon>
        <taxon>Basidiomycota</taxon>
        <taxon>Agaricomycotina</taxon>
        <taxon>Agaricomycetes</taxon>
        <taxon>Russulales</taxon>
        <taxon>Bondarzewiaceae</taxon>
        <taxon>Heterobasidion</taxon>
        <taxon>Heterobasidion annosum species complex</taxon>
    </lineage>
</organism>
<keyword evidence="2" id="KW-1185">Reference proteome</keyword>
<name>W4K2M2_HETIT</name>
<accession>W4K2M2</accession>
<dbReference type="EMBL" id="KI925461">
    <property type="protein sequence ID" value="ETW79301.1"/>
    <property type="molecule type" value="Genomic_DNA"/>
</dbReference>
<reference evidence="1 2" key="1">
    <citation type="journal article" date="2012" name="New Phytol.">
        <title>Insight into trade-off between wood decay and parasitism from the genome of a fungal forest pathogen.</title>
        <authorList>
            <person name="Olson A."/>
            <person name="Aerts A."/>
            <person name="Asiegbu F."/>
            <person name="Belbahri L."/>
            <person name="Bouzid O."/>
            <person name="Broberg A."/>
            <person name="Canback B."/>
            <person name="Coutinho P.M."/>
            <person name="Cullen D."/>
            <person name="Dalman K."/>
            <person name="Deflorio G."/>
            <person name="van Diepen L.T."/>
            <person name="Dunand C."/>
            <person name="Duplessis S."/>
            <person name="Durling M."/>
            <person name="Gonthier P."/>
            <person name="Grimwood J."/>
            <person name="Fossdal C.G."/>
            <person name="Hansson D."/>
            <person name="Henrissat B."/>
            <person name="Hietala A."/>
            <person name="Himmelstrand K."/>
            <person name="Hoffmeister D."/>
            <person name="Hogberg N."/>
            <person name="James T.Y."/>
            <person name="Karlsson M."/>
            <person name="Kohler A."/>
            <person name="Kues U."/>
            <person name="Lee Y.H."/>
            <person name="Lin Y.C."/>
            <person name="Lind M."/>
            <person name="Lindquist E."/>
            <person name="Lombard V."/>
            <person name="Lucas S."/>
            <person name="Lunden K."/>
            <person name="Morin E."/>
            <person name="Murat C."/>
            <person name="Park J."/>
            <person name="Raffaello T."/>
            <person name="Rouze P."/>
            <person name="Salamov A."/>
            <person name="Schmutz J."/>
            <person name="Solheim H."/>
            <person name="Stahlberg J."/>
            <person name="Velez H."/>
            <person name="de Vries R.P."/>
            <person name="Wiebenga A."/>
            <person name="Woodward S."/>
            <person name="Yakovlev I."/>
            <person name="Garbelotto M."/>
            <person name="Martin F."/>
            <person name="Grigoriev I.V."/>
            <person name="Stenlid J."/>
        </authorList>
    </citation>
    <scope>NUCLEOTIDE SEQUENCE [LARGE SCALE GENOMIC DNA]</scope>
    <source>
        <strain evidence="1 2">TC 32-1</strain>
    </source>
</reference>
<proteinExistence type="predicted"/>
<feature type="non-terminal residue" evidence="1">
    <location>
        <position position="1"/>
    </location>
</feature>
<evidence type="ECO:0000313" key="2">
    <source>
        <dbReference type="Proteomes" id="UP000030671"/>
    </source>
</evidence>
<dbReference type="RefSeq" id="XP_009549546.1">
    <property type="nucleotide sequence ID" value="XM_009551251.1"/>
</dbReference>
<protein>
    <submittedName>
        <fullName evidence="1">Uncharacterized protein</fullName>
    </submittedName>
</protein>
<evidence type="ECO:0000313" key="1">
    <source>
        <dbReference type="EMBL" id="ETW79301.1"/>
    </source>
</evidence>
<dbReference type="Proteomes" id="UP000030671">
    <property type="component" value="Unassembled WGS sequence"/>
</dbReference>
<dbReference type="KEGG" id="hir:HETIRDRAFT_117829"/>
<dbReference type="AlphaFoldDB" id="W4K2M2"/>
<gene>
    <name evidence="1" type="ORF">HETIRDRAFT_117829</name>
</gene>
<dbReference type="OrthoDB" id="3266055at2759"/>